<name>A0A4D6MTU2_VIGUN</name>
<protein>
    <submittedName>
        <fullName evidence="2">Uncharacterized protein</fullName>
    </submittedName>
</protein>
<evidence type="ECO:0000256" key="1">
    <source>
        <dbReference type="SAM" id="MobiDB-lite"/>
    </source>
</evidence>
<feature type="compositionally biased region" description="Polar residues" evidence="1">
    <location>
        <begin position="30"/>
        <end position="40"/>
    </location>
</feature>
<feature type="compositionally biased region" description="Basic and acidic residues" evidence="1">
    <location>
        <begin position="48"/>
        <end position="91"/>
    </location>
</feature>
<keyword evidence="3" id="KW-1185">Reference proteome</keyword>
<accession>A0A4D6MTU2</accession>
<evidence type="ECO:0000313" key="2">
    <source>
        <dbReference type="EMBL" id="QCE04930.1"/>
    </source>
</evidence>
<feature type="region of interest" description="Disordered" evidence="1">
    <location>
        <begin position="1"/>
        <end position="91"/>
    </location>
</feature>
<evidence type="ECO:0000313" key="3">
    <source>
        <dbReference type="Proteomes" id="UP000501690"/>
    </source>
</evidence>
<dbReference type="AlphaFoldDB" id="A0A4D6MTU2"/>
<dbReference type="EMBL" id="CP039352">
    <property type="protein sequence ID" value="QCE04930.1"/>
    <property type="molecule type" value="Genomic_DNA"/>
</dbReference>
<organism evidence="2 3">
    <name type="scientific">Vigna unguiculata</name>
    <name type="common">Cowpea</name>
    <dbReference type="NCBI Taxonomy" id="3917"/>
    <lineage>
        <taxon>Eukaryota</taxon>
        <taxon>Viridiplantae</taxon>
        <taxon>Streptophyta</taxon>
        <taxon>Embryophyta</taxon>
        <taxon>Tracheophyta</taxon>
        <taxon>Spermatophyta</taxon>
        <taxon>Magnoliopsida</taxon>
        <taxon>eudicotyledons</taxon>
        <taxon>Gunneridae</taxon>
        <taxon>Pentapetalae</taxon>
        <taxon>rosids</taxon>
        <taxon>fabids</taxon>
        <taxon>Fabales</taxon>
        <taxon>Fabaceae</taxon>
        <taxon>Papilionoideae</taxon>
        <taxon>50 kb inversion clade</taxon>
        <taxon>NPAAA clade</taxon>
        <taxon>indigoferoid/millettioid clade</taxon>
        <taxon>Phaseoleae</taxon>
        <taxon>Vigna</taxon>
    </lineage>
</organism>
<dbReference type="Proteomes" id="UP000501690">
    <property type="component" value="Linkage Group LG8"/>
</dbReference>
<reference evidence="2 3" key="1">
    <citation type="submission" date="2019-04" db="EMBL/GenBank/DDBJ databases">
        <title>An improved genome assembly and genetic linkage map for asparagus bean, Vigna unguiculata ssp. sesquipedialis.</title>
        <authorList>
            <person name="Xia Q."/>
            <person name="Zhang R."/>
            <person name="Dong Y."/>
        </authorList>
    </citation>
    <scope>NUCLEOTIDE SEQUENCE [LARGE SCALE GENOMIC DNA]</scope>
    <source>
        <tissue evidence="2">Leaf</tissue>
    </source>
</reference>
<gene>
    <name evidence="2" type="ORF">DEO72_LG8g2972</name>
</gene>
<proteinExistence type="predicted"/>
<sequence length="91" mass="10449">MTPRKNQKIAASGKRKGMISEVAPIAMESTDGSSTRTTPNVPTPIPHKKCDEPKFNPREEIRMKQTHEKRQEKGPEKRPKPEKEKIQFLKQ</sequence>